<keyword evidence="2" id="KW-1185">Reference proteome</keyword>
<dbReference type="EMBL" id="NNRM01000042">
    <property type="protein sequence ID" value="OYR22913.1"/>
    <property type="molecule type" value="Genomic_DNA"/>
</dbReference>
<dbReference type="Proteomes" id="UP000216188">
    <property type="component" value="Unassembled WGS sequence"/>
</dbReference>
<accession>A0A256G729</accession>
<dbReference type="AlphaFoldDB" id="A0A256G729"/>
<proteinExistence type="predicted"/>
<sequence>MAEIVKYDTAWGENCNSSKSFAVKLKNIGHEPKDFRVCLEKAHGGWGCFTNLNTAPGEIYPNGWGFMVCDGTGRYKWWERKTGTHRPFGNP</sequence>
<name>A0A256G729_9HYPH</name>
<evidence type="ECO:0000313" key="2">
    <source>
        <dbReference type="Proteomes" id="UP000216188"/>
    </source>
</evidence>
<comment type="caution">
    <text evidence="1">The sequence shown here is derived from an EMBL/GenBank/DDBJ whole genome shotgun (WGS) entry which is preliminary data.</text>
</comment>
<organism evidence="1 2">
    <name type="scientific">Brucella pseudogrignonensis</name>
    <dbReference type="NCBI Taxonomy" id="419475"/>
    <lineage>
        <taxon>Bacteria</taxon>
        <taxon>Pseudomonadati</taxon>
        <taxon>Pseudomonadota</taxon>
        <taxon>Alphaproteobacteria</taxon>
        <taxon>Hyphomicrobiales</taxon>
        <taxon>Brucellaceae</taxon>
        <taxon>Brucella/Ochrobactrum group</taxon>
        <taxon>Brucella</taxon>
    </lineage>
</organism>
<reference evidence="1 2" key="1">
    <citation type="submission" date="2017-07" db="EMBL/GenBank/DDBJ databases">
        <title>Phylogenetic study on the rhizospheric bacterium Ochrobactrum sp. A44.</title>
        <authorList>
            <person name="Krzyzanowska D.M."/>
            <person name="Ossowicki A."/>
            <person name="Rajewska M."/>
            <person name="Maciag T."/>
            <person name="Kaczynski Z."/>
            <person name="Czerwicka M."/>
            <person name="Jafra S."/>
        </authorList>
    </citation>
    <scope>NUCLEOTIDE SEQUENCE [LARGE SCALE GENOMIC DNA]</scope>
    <source>
        <strain evidence="1 2">CCUG 30717</strain>
    </source>
</reference>
<gene>
    <name evidence="1" type="ORF">CEV34_4111</name>
</gene>
<protein>
    <submittedName>
        <fullName evidence="1">Uncharacterized protein</fullName>
    </submittedName>
</protein>
<evidence type="ECO:0000313" key="1">
    <source>
        <dbReference type="EMBL" id="OYR22913.1"/>
    </source>
</evidence>